<feature type="compositionally biased region" description="Acidic residues" evidence="2">
    <location>
        <begin position="979"/>
        <end position="991"/>
    </location>
</feature>
<dbReference type="CDD" id="cd05471">
    <property type="entry name" value="pepsin_like"/>
    <property type="match status" value="1"/>
</dbReference>
<feature type="region of interest" description="Disordered" evidence="2">
    <location>
        <begin position="772"/>
        <end position="991"/>
    </location>
</feature>
<dbReference type="GO" id="GO:0004190">
    <property type="term" value="F:aspartic-type endopeptidase activity"/>
    <property type="evidence" value="ECO:0000318"/>
    <property type="project" value="GO_Central"/>
</dbReference>
<dbReference type="PANTHER" id="PTHR47966:SF57">
    <property type="entry name" value="PEPTIDASE A1 DOMAIN-CONTAINING PROTEIN"/>
    <property type="match status" value="1"/>
</dbReference>
<evidence type="ECO:0000256" key="1">
    <source>
        <dbReference type="ARBA" id="ARBA00007447"/>
    </source>
</evidence>
<evidence type="ECO:0000256" key="2">
    <source>
        <dbReference type="SAM" id="MobiDB-lite"/>
    </source>
</evidence>
<keyword evidence="3" id="KW-1133">Transmembrane helix</keyword>
<accession>Q5K998</accession>
<organism evidence="5 6">
    <name type="scientific">Cryptococcus deneoformans (strain JEC21 / ATCC MYA-565)</name>
    <name type="common">Cryptococcus neoformans var. neoformans serotype D</name>
    <dbReference type="NCBI Taxonomy" id="214684"/>
    <lineage>
        <taxon>Eukaryota</taxon>
        <taxon>Fungi</taxon>
        <taxon>Dikarya</taxon>
        <taxon>Basidiomycota</taxon>
        <taxon>Agaricomycotina</taxon>
        <taxon>Tremellomycetes</taxon>
        <taxon>Tremellales</taxon>
        <taxon>Cryptococcaceae</taxon>
        <taxon>Cryptococcus</taxon>
        <taxon>Cryptococcus neoformans species complex</taxon>
    </lineage>
</organism>
<gene>
    <name evidence="5" type="ordered locus">CNK02700</name>
</gene>
<dbReference type="eggNOG" id="ENOG502S58F">
    <property type="taxonomic scope" value="Eukaryota"/>
</dbReference>
<keyword evidence="6" id="KW-1185">Reference proteome</keyword>
<dbReference type="PaxDb" id="214684-Q5K998"/>
<dbReference type="PROSITE" id="PS51767">
    <property type="entry name" value="PEPTIDASE_A1"/>
    <property type="match status" value="1"/>
</dbReference>
<feature type="region of interest" description="Disordered" evidence="2">
    <location>
        <begin position="632"/>
        <end position="657"/>
    </location>
</feature>
<dbReference type="GeneID" id="3254708"/>
<feature type="region of interest" description="Disordered" evidence="2">
    <location>
        <begin position="705"/>
        <end position="732"/>
    </location>
</feature>
<dbReference type="PANTHER" id="PTHR47966">
    <property type="entry name" value="BETA-SITE APP-CLEAVING ENZYME, ISOFORM A-RELATED"/>
    <property type="match status" value="1"/>
</dbReference>
<feature type="domain" description="Peptidase A1" evidence="4">
    <location>
        <begin position="244"/>
        <end position="606"/>
    </location>
</feature>
<dbReference type="OrthoDB" id="2747330at2759"/>
<dbReference type="HOGENOM" id="CLU_016022_0_0_1"/>
<evidence type="ECO:0000313" key="6">
    <source>
        <dbReference type="Proteomes" id="UP000002149"/>
    </source>
</evidence>
<sequence length="991" mass="106002">MRILRDEDQHVAGPSSRPYVYQSIPVPTVSLRPSIQCSTSCPFLDTFPADPIDARKPQVTQAAMRRLNGSKLKNWEVTRRQENEGDLHGSSSSTYNESVASTFTSDYYPATTASFTNSSYSYNPSSTSTYSEYNASTSLFNASEPYYTSNRTSTSVWSSKTSSTHSTSTKQAYTPSFTSLWSYSASKKTDTATASKSTSSAYVPGVVLNMTMGGTSDTQAVYSVEMAFGHDDDNSRRKRAFRKGALYEEDGSTQYVNLQVDLGSSDMWVATTDCSSSDCRNSPYLFDNSLSLDSGVDANLTYQSGSVEGTIFWEEVNLAGFGIGFQAFVGATDVENEDLEGGNFSGVLGLALPASSTILDEIGGTTSSNPDGATFLDNLFGSGPSAPSKRLFALSLERRQDVRTSSTFGIGAIDPTYCPSPCNLTYTPIIAQPNLGSTGYLHWRVEMQALTVTTFSNEQSGTGATTKRIALGASKVYPSRNYPLAVLDSGGVQILVSSRSYADSIYSAFGITSSSDGLYRMRCTQQLALTFTIAGQEIPVHPLDMTYADPADMSQKTCIGMIQYSDNLGDSGDFILGSSFLKNVYSVYRYPDTEKHKTWQPTVGLVPLTNASVASQDFYSVRVLHESLGTVSSDQAQSSSGGSSSTNSGGSNASEGDTSKRAISSAVIAVISVIGFFVLAAAAFCAWWFWLRRKFGASGVVEYQTAGRRRRPSPQGRNSDHSTSTLRSRKHVDTLRQKSMIEGYDIYNDQESWVSGTEGADSIRLGYIPEALEEEEEGGGMEGTGRRSSRGSSIARSLASKSVGGEDEGAGVTLVDNVDPLSPGVESTTPGTRGRSPGRTSAGAGASASTSYSPFVDPPTSSASDSFPATGPATTGPYPSPLPSSYPKSHSHSHNKSPSLGMSGPFPSPPSNRFSTMNLDSSPMYDIRTSDYFSVPGAQRGKDGKRSSSSTTGRENGHRMASPSKASGRGLMDNTLVEEPGDEEENQKESK</sequence>
<dbReference type="PRINTS" id="PR00792">
    <property type="entry name" value="PEPSIN"/>
</dbReference>
<dbReference type="KEGG" id="cne:CNK02700"/>
<evidence type="ECO:0000313" key="5">
    <source>
        <dbReference type="EMBL" id="AAW46352.2"/>
    </source>
</evidence>
<evidence type="ECO:0000256" key="3">
    <source>
        <dbReference type="SAM" id="Phobius"/>
    </source>
</evidence>
<feature type="compositionally biased region" description="Polar residues" evidence="2">
    <location>
        <begin position="911"/>
        <end position="921"/>
    </location>
</feature>
<feature type="compositionally biased region" description="Low complexity" evidence="2">
    <location>
        <begin position="632"/>
        <end position="654"/>
    </location>
</feature>
<feature type="compositionally biased region" description="Low complexity" evidence="2">
    <location>
        <begin position="827"/>
        <end position="854"/>
    </location>
</feature>
<protein>
    <submittedName>
        <fullName evidence="5">Endopeptidase, putative</fullName>
    </submittedName>
</protein>
<reference evidence="5 6" key="1">
    <citation type="journal article" date="2005" name="Science">
        <title>The genome of the basidiomycetous yeast and human pathogen Cryptococcus neoformans.</title>
        <authorList>
            <person name="Loftus B.J."/>
            <person name="Fung E."/>
            <person name="Roncaglia P."/>
            <person name="Rowley D."/>
            <person name="Amedeo P."/>
            <person name="Bruno D."/>
            <person name="Vamathevan J."/>
            <person name="Miranda M."/>
            <person name="Anderson I.J."/>
            <person name="Fraser J.A."/>
            <person name="Allen J.E."/>
            <person name="Bosdet I.E."/>
            <person name="Brent M.R."/>
            <person name="Chiu R."/>
            <person name="Doering T.L."/>
            <person name="Donlin M.J."/>
            <person name="D'Souza C.A."/>
            <person name="Fox D.S."/>
            <person name="Grinberg V."/>
            <person name="Fu J."/>
            <person name="Fukushima M."/>
            <person name="Haas B.J."/>
            <person name="Huang J.C."/>
            <person name="Janbon G."/>
            <person name="Jones S.J."/>
            <person name="Koo H.L."/>
            <person name="Krzywinski M.I."/>
            <person name="Kwon-Chung J.K."/>
            <person name="Lengeler K.B."/>
            <person name="Maiti R."/>
            <person name="Marra M.A."/>
            <person name="Marra R.E."/>
            <person name="Mathewson C.A."/>
            <person name="Mitchell T.G."/>
            <person name="Pertea M."/>
            <person name="Riggs F.R."/>
            <person name="Salzberg S.L."/>
            <person name="Schein J.E."/>
            <person name="Shvartsbeyn A."/>
            <person name="Shin H."/>
            <person name="Shumway M."/>
            <person name="Specht C.A."/>
            <person name="Suh B.B."/>
            <person name="Tenney A."/>
            <person name="Utterback T.R."/>
            <person name="Wickes B.L."/>
            <person name="Wortman J.R."/>
            <person name="Wye N.H."/>
            <person name="Kronstad J.W."/>
            <person name="Lodge J.K."/>
            <person name="Heitman J."/>
            <person name="Davis R.W."/>
            <person name="Fraser C.M."/>
            <person name="Hyman R.W."/>
        </authorList>
    </citation>
    <scope>NUCLEOTIDE SEQUENCE [LARGE SCALE GENOMIC DNA]</scope>
    <source>
        <strain evidence="6">JEC21 / ATCC MYA-565</strain>
    </source>
</reference>
<dbReference type="SUPFAM" id="SSF50630">
    <property type="entry name" value="Acid proteases"/>
    <property type="match status" value="1"/>
</dbReference>
<dbReference type="Pfam" id="PF00026">
    <property type="entry name" value="Asp"/>
    <property type="match status" value="1"/>
</dbReference>
<dbReference type="Proteomes" id="UP000002149">
    <property type="component" value="Chromosome 11"/>
</dbReference>
<evidence type="ECO:0000259" key="4">
    <source>
        <dbReference type="PROSITE" id="PS51767"/>
    </source>
</evidence>
<dbReference type="GO" id="GO:0006508">
    <property type="term" value="P:proteolysis"/>
    <property type="evidence" value="ECO:0000318"/>
    <property type="project" value="GO_Central"/>
</dbReference>
<dbReference type="Gene3D" id="2.40.70.10">
    <property type="entry name" value="Acid Proteases"/>
    <property type="match status" value="2"/>
</dbReference>
<dbReference type="VEuPathDB" id="FungiDB:CNK02700"/>
<dbReference type="InterPro" id="IPR021109">
    <property type="entry name" value="Peptidase_aspartic_dom_sf"/>
</dbReference>
<name>Q5K998_CRYD1</name>
<proteinExistence type="inferred from homology"/>
<feature type="compositionally biased region" description="Polar residues" evidence="2">
    <location>
        <begin position="715"/>
        <end position="726"/>
    </location>
</feature>
<dbReference type="InParanoid" id="Q5K998"/>
<keyword evidence="3" id="KW-0812">Transmembrane</keyword>
<dbReference type="EMBL" id="AE017351">
    <property type="protein sequence ID" value="AAW46352.2"/>
    <property type="molecule type" value="Genomic_DNA"/>
</dbReference>
<dbReference type="AlphaFoldDB" id="Q5K998"/>
<dbReference type="InterPro" id="IPR034164">
    <property type="entry name" value="Pepsin-like_dom"/>
</dbReference>
<feature type="transmembrane region" description="Helical" evidence="3">
    <location>
        <begin position="666"/>
        <end position="690"/>
    </location>
</feature>
<comment type="similarity">
    <text evidence="1">Belongs to the peptidase A1 family.</text>
</comment>
<dbReference type="InterPro" id="IPR001461">
    <property type="entry name" value="Aspartic_peptidase_A1"/>
</dbReference>
<keyword evidence="3" id="KW-0472">Membrane</keyword>
<feature type="compositionally biased region" description="Low complexity" evidence="2">
    <location>
        <begin position="868"/>
        <end position="877"/>
    </location>
</feature>
<dbReference type="InterPro" id="IPR033121">
    <property type="entry name" value="PEPTIDASE_A1"/>
</dbReference>
<dbReference type="RefSeq" id="XP_024513782.1">
    <property type="nucleotide sequence ID" value="XM_024658090.1"/>
</dbReference>